<accession>A0A2T4YMC2</accession>
<dbReference type="PRINTS" id="PR00598">
    <property type="entry name" value="HTHMARR"/>
</dbReference>
<evidence type="ECO:0000256" key="2">
    <source>
        <dbReference type="ARBA" id="ARBA00023125"/>
    </source>
</evidence>
<dbReference type="SUPFAM" id="SSF46785">
    <property type="entry name" value="Winged helix' DNA-binding domain"/>
    <property type="match status" value="1"/>
</dbReference>
<dbReference type="GO" id="GO:0003700">
    <property type="term" value="F:DNA-binding transcription factor activity"/>
    <property type="evidence" value="ECO:0007669"/>
    <property type="project" value="InterPro"/>
</dbReference>
<dbReference type="InterPro" id="IPR052067">
    <property type="entry name" value="Metal_resp_HTH_trans_reg"/>
</dbReference>
<evidence type="ECO:0000313" key="6">
    <source>
        <dbReference type="Proteomes" id="UP000240996"/>
    </source>
</evidence>
<dbReference type="RefSeq" id="WP_056675947.1">
    <property type="nucleotide sequence ID" value="NZ_JAAOYQ010000005.1"/>
</dbReference>
<evidence type="ECO:0000256" key="3">
    <source>
        <dbReference type="ARBA" id="ARBA00023163"/>
    </source>
</evidence>
<protein>
    <submittedName>
        <fullName evidence="5">DNA-binding MarR family transcriptional regulator</fullName>
    </submittedName>
</protein>
<dbReference type="SMART" id="SM00347">
    <property type="entry name" value="HTH_MARR"/>
    <property type="match status" value="1"/>
</dbReference>
<dbReference type="GO" id="GO:0003677">
    <property type="term" value="F:DNA binding"/>
    <property type="evidence" value="ECO:0007669"/>
    <property type="project" value="UniProtKB-KW"/>
</dbReference>
<dbReference type="PROSITE" id="PS50995">
    <property type="entry name" value="HTH_MARR_2"/>
    <property type="match status" value="1"/>
</dbReference>
<keyword evidence="1" id="KW-0805">Transcription regulation</keyword>
<dbReference type="InterPro" id="IPR023187">
    <property type="entry name" value="Tscrpt_reg_MarR-type_CS"/>
</dbReference>
<dbReference type="PROSITE" id="PS01117">
    <property type="entry name" value="HTH_MARR_1"/>
    <property type="match status" value="1"/>
</dbReference>
<evidence type="ECO:0000256" key="1">
    <source>
        <dbReference type="ARBA" id="ARBA00023015"/>
    </source>
</evidence>
<dbReference type="InterPro" id="IPR036388">
    <property type="entry name" value="WH-like_DNA-bd_sf"/>
</dbReference>
<dbReference type="Gene3D" id="1.10.10.10">
    <property type="entry name" value="Winged helix-like DNA-binding domain superfamily/Winged helix DNA-binding domain"/>
    <property type="match status" value="1"/>
</dbReference>
<gene>
    <name evidence="5" type="ORF">C8J24_2762</name>
</gene>
<dbReference type="InterPro" id="IPR036390">
    <property type="entry name" value="WH_DNA-bd_sf"/>
</dbReference>
<dbReference type="PANTHER" id="PTHR35790:SF4">
    <property type="entry name" value="HTH-TYPE TRANSCRIPTIONAL REGULATOR PCHR"/>
    <property type="match status" value="1"/>
</dbReference>
<dbReference type="Proteomes" id="UP000240996">
    <property type="component" value="Unassembled WGS sequence"/>
</dbReference>
<keyword evidence="6" id="KW-1185">Reference proteome</keyword>
<reference evidence="5 6" key="1">
    <citation type="submission" date="2018-04" db="EMBL/GenBank/DDBJ databases">
        <title>Genomic Encyclopedia of Type Strains, Phase III (KMG-III): the genomes of soil and plant-associated and newly described type strains.</title>
        <authorList>
            <person name="Whitman W."/>
        </authorList>
    </citation>
    <scope>NUCLEOTIDE SEQUENCE [LARGE SCALE GENOMIC DNA]</scope>
    <source>
        <strain evidence="5 6">NW12</strain>
    </source>
</reference>
<organism evidence="5 6">
    <name type="scientific">Sphingomonas aerolata</name>
    <dbReference type="NCBI Taxonomy" id="185951"/>
    <lineage>
        <taxon>Bacteria</taxon>
        <taxon>Pseudomonadati</taxon>
        <taxon>Pseudomonadota</taxon>
        <taxon>Alphaproteobacteria</taxon>
        <taxon>Sphingomonadales</taxon>
        <taxon>Sphingomonadaceae</taxon>
        <taxon>Sphingomonas</taxon>
    </lineage>
</organism>
<dbReference type="Pfam" id="PF12802">
    <property type="entry name" value="MarR_2"/>
    <property type="match status" value="1"/>
</dbReference>
<dbReference type="EMBL" id="PZZN01000003">
    <property type="protein sequence ID" value="PTM44555.1"/>
    <property type="molecule type" value="Genomic_DNA"/>
</dbReference>
<keyword evidence="2 5" id="KW-0238">DNA-binding</keyword>
<name>A0A2T4YMC2_9SPHN</name>
<proteinExistence type="predicted"/>
<feature type="domain" description="HTH marR-type" evidence="4">
    <location>
        <begin position="1"/>
        <end position="145"/>
    </location>
</feature>
<keyword evidence="3" id="KW-0804">Transcription</keyword>
<evidence type="ECO:0000313" key="5">
    <source>
        <dbReference type="EMBL" id="PTM44555.1"/>
    </source>
</evidence>
<dbReference type="PANTHER" id="PTHR35790">
    <property type="entry name" value="HTH-TYPE TRANSCRIPTIONAL REGULATOR PCHR"/>
    <property type="match status" value="1"/>
</dbReference>
<sequence>MTAPSDRPLLLDDFIPFRLSFTSNLVSDTIARSYESLFGLSIPEWRLVAVIAETGGITQAEIGHRTRMDKVTVSRAAIALVERGLLERRANASDRRSHLLMLSDAGRTLYAAVAPKARDLEARIFAQFDPAEVAAFTAMLRRIDAVTSALDQPAQGGDGVHSVRK</sequence>
<evidence type="ECO:0000259" key="4">
    <source>
        <dbReference type="PROSITE" id="PS50995"/>
    </source>
</evidence>
<dbReference type="AlphaFoldDB" id="A0A2T4YMC2"/>
<dbReference type="InterPro" id="IPR000835">
    <property type="entry name" value="HTH_MarR-typ"/>
</dbReference>
<comment type="caution">
    <text evidence="5">The sequence shown here is derived from an EMBL/GenBank/DDBJ whole genome shotgun (WGS) entry which is preliminary data.</text>
</comment>